<sequence length="103" mass="11655">MKEFLARQPKEPTQSKTPQQKYTPMFTFMGINVTHHTFFSAAYSGAYLIVFAVAGFALLSTALEYYYRTKGKENTADAIQTATKVILPLAFYLFLYFGIVAVF</sequence>
<dbReference type="EMBL" id="JAMQCR010000001">
    <property type="protein sequence ID" value="MCM2531716.1"/>
    <property type="molecule type" value="Genomic_DNA"/>
</dbReference>
<evidence type="ECO:0000313" key="2">
    <source>
        <dbReference type="EMBL" id="MCM2531716.1"/>
    </source>
</evidence>
<evidence type="ECO:0000256" key="1">
    <source>
        <dbReference type="SAM" id="Phobius"/>
    </source>
</evidence>
<evidence type="ECO:0000313" key="3">
    <source>
        <dbReference type="Proteomes" id="UP001523262"/>
    </source>
</evidence>
<comment type="caution">
    <text evidence="2">The sequence shown here is derived from an EMBL/GenBank/DDBJ whole genome shotgun (WGS) entry which is preliminary data.</text>
</comment>
<protein>
    <submittedName>
        <fullName evidence="2">Uncharacterized protein</fullName>
    </submittedName>
</protein>
<keyword evidence="1" id="KW-0812">Transmembrane</keyword>
<reference evidence="2 3" key="1">
    <citation type="submission" date="2022-06" db="EMBL/GenBank/DDBJ databases">
        <authorList>
            <person name="Jeon C.O."/>
        </authorList>
    </citation>
    <scope>NUCLEOTIDE SEQUENCE [LARGE SCALE GENOMIC DNA]</scope>
    <source>
        <strain evidence="2 3">KCTC 13943</strain>
    </source>
</reference>
<gene>
    <name evidence="2" type="ORF">NDK43_03985</name>
</gene>
<organism evidence="2 3">
    <name type="scientific">Neobacillus pocheonensis</name>
    <dbReference type="NCBI Taxonomy" id="363869"/>
    <lineage>
        <taxon>Bacteria</taxon>
        <taxon>Bacillati</taxon>
        <taxon>Bacillota</taxon>
        <taxon>Bacilli</taxon>
        <taxon>Bacillales</taxon>
        <taxon>Bacillaceae</taxon>
        <taxon>Neobacillus</taxon>
    </lineage>
</organism>
<keyword evidence="1" id="KW-0472">Membrane</keyword>
<feature type="transmembrane region" description="Helical" evidence="1">
    <location>
        <begin position="45"/>
        <end position="65"/>
    </location>
</feature>
<name>A0ABT0W5V6_9BACI</name>
<dbReference type="Proteomes" id="UP001523262">
    <property type="component" value="Unassembled WGS sequence"/>
</dbReference>
<keyword evidence="1" id="KW-1133">Transmembrane helix</keyword>
<feature type="transmembrane region" description="Helical" evidence="1">
    <location>
        <begin position="85"/>
        <end position="102"/>
    </location>
</feature>
<keyword evidence="3" id="KW-1185">Reference proteome</keyword>
<accession>A0ABT0W5V6</accession>
<proteinExistence type="predicted"/>